<dbReference type="AlphaFoldDB" id="A0A422NHS2"/>
<dbReference type="EMBL" id="MKGL01000146">
    <property type="protein sequence ID" value="RNF05030.1"/>
    <property type="molecule type" value="Genomic_DNA"/>
</dbReference>
<accession>A0A422NHS2</accession>
<proteinExistence type="predicted"/>
<comment type="caution">
    <text evidence="1">The sequence shown here is derived from an EMBL/GenBank/DDBJ whole genome shotgun (WGS) entry which is preliminary data.</text>
</comment>
<sequence length="129" mass="14539">MTQALTLTLQHPFNDQPRLNLPIASSPTVVGLFLRLALALRLVLCSSRLLQDVVCVHSLGENHVADCVSSQHVGLRLHRIFPLCSNLHMTHVSVHAWFHKCNLARDDRGVQQLNLHKRSAELLEKADER</sequence>
<protein>
    <submittedName>
        <fullName evidence="1">Uncharacterized protein</fullName>
    </submittedName>
</protein>
<name>A0A422NHS2_TRYRA</name>
<evidence type="ECO:0000313" key="2">
    <source>
        <dbReference type="Proteomes" id="UP000283634"/>
    </source>
</evidence>
<reference evidence="1 2" key="1">
    <citation type="journal article" date="2018" name="BMC Genomics">
        <title>Genomic comparison of Trypanosoma conorhini and Trypanosoma rangeli to Trypanosoma cruzi strains of high and low virulence.</title>
        <authorList>
            <person name="Bradwell K.R."/>
            <person name="Koparde V.N."/>
            <person name="Matveyev A.V."/>
            <person name="Serrano M.G."/>
            <person name="Alves J.M."/>
            <person name="Parikh H."/>
            <person name="Huang B."/>
            <person name="Lee V."/>
            <person name="Espinosa-Alvarez O."/>
            <person name="Ortiz P.A."/>
            <person name="Costa-Martins A.G."/>
            <person name="Teixeira M.M."/>
            <person name="Buck G.A."/>
        </authorList>
    </citation>
    <scope>NUCLEOTIDE SEQUENCE [LARGE SCALE GENOMIC DNA]</scope>
    <source>
        <strain evidence="1 2">AM80</strain>
    </source>
</reference>
<evidence type="ECO:0000313" key="1">
    <source>
        <dbReference type="EMBL" id="RNF05030.1"/>
    </source>
</evidence>
<dbReference type="GeneID" id="40328732"/>
<organism evidence="1 2">
    <name type="scientific">Trypanosoma rangeli</name>
    <dbReference type="NCBI Taxonomy" id="5698"/>
    <lineage>
        <taxon>Eukaryota</taxon>
        <taxon>Discoba</taxon>
        <taxon>Euglenozoa</taxon>
        <taxon>Kinetoplastea</taxon>
        <taxon>Metakinetoplastina</taxon>
        <taxon>Trypanosomatida</taxon>
        <taxon>Trypanosomatidae</taxon>
        <taxon>Trypanosoma</taxon>
        <taxon>Herpetosoma</taxon>
    </lineage>
</organism>
<dbReference type="OrthoDB" id="10358831at2759"/>
<gene>
    <name evidence="1" type="ORF">TraAM80_04799</name>
</gene>
<dbReference type="Proteomes" id="UP000283634">
    <property type="component" value="Unassembled WGS sequence"/>
</dbReference>
<keyword evidence="2" id="KW-1185">Reference proteome</keyword>
<dbReference type="RefSeq" id="XP_029238445.1">
    <property type="nucleotide sequence ID" value="XM_029381712.1"/>
</dbReference>